<sequence>MTDPRKPSTRDEDQTQGIDQMHHQLSDLLRTSLFYDLMASEREWHSRDEEDRQRRRKQARKR</sequence>
<proteinExistence type="predicted"/>
<dbReference type="Proteomes" id="UP000251800">
    <property type="component" value="Unassembled WGS sequence"/>
</dbReference>
<feature type="compositionally biased region" description="Basic and acidic residues" evidence="1">
    <location>
        <begin position="41"/>
        <end position="53"/>
    </location>
</feature>
<evidence type="ECO:0000256" key="1">
    <source>
        <dbReference type="SAM" id="MobiDB-lite"/>
    </source>
</evidence>
<protein>
    <submittedName>
        <fullName evidence="2">Uncharacterized protein</fullName>
    </submittedName>
</protein>
<dbReference type="RefSeq" id="WP_109721044.1">
    <property type="nucleotide sequence ID" value="NZ_QEQK01000012.1"/>
</dbReference>
<comment type="caution">
    <text evidence="2">The sequence shown here is derived from an EMBL/GenBank/DDBJ whole genome shotgun (WGS) entry which is preliminary data.</text>
</comment>
<dbReference type="EMBL" id="QEQK01000012">
    <property type="protein sequence ID" value="PWN55240.1"/>
    <property type="molecule type" value="Genomic_DNA"/>
</dbReference>
<organism evidence="2 3">
    <name type="scientific">Abyssibacter profundi</name>
    <dbReference type="NCBI Taxonomy" id="2182787"/>
    <lineage>
        <taxon>Bacteria</taxon>
        <taxon>Pseudomonadati</taxon>
        <taxon>Pseudomonadota</taxon>
        <taxon>Gammaproteobacteria</taxon>
        <taxon>Chromatiales</taxon>
        <taxon>Oceanococcaceae</taxon>
        <taxon>Abyssibacter</taxon>
    </lineage>
</organism>
<name>A0A383XRI6_9GAMM</name>
<evidence type="ECO:0000313" key="3">
    <source>
        <dbReference type="Proteomes" id="UP000251800"/>
    </source>
</evidence>
<keyword evidence="3" id="KW-1185">Reference proteome</keyword>
<evidence type="ECO:0000313" key="2">
    <source>
        <dbReference type="EMBL" id="PWN55240.1"/>
    </source>
</evidence>
<reference evidence="2 3" key="1">
    <citation type="submission" date="2018-05" db="EMBL/GenBank/DDBJ databases">
        <title>Abyssibacter profundi OUC007T gen. nov., sp. nov, a marine bacterium isolated from seawater of the Mariana Trench.</title>
        <authorList>
            <person name="Zhou S."/>
        </authorList>
    </citation>
    <scope>NUCLEOTIDE SEQUENCE [LARGE SCALE GENOMIC DNA]</scope>
    <source>
        <strain evidence="2 3">OUC007</strain>
    </source>
</reference>
<feature type="region of interest" description="Disordered" evidence="1">
    <location>
        <begin position="41"/>
        <end position="62"/>
    </location>
</feature>
<dbReference type="AlphaFoldDB" id="A0A383XRI6"/>
<gene>
    <name evidence="2" type="ORF">DEH80_13530</name>
</gene>
<accession>A0A383XRI6</accession>